<evidence type="ECO:0000313" key="2">
    <source>
        <dbReference type="Proteomes" id="UP000000305"/>
    </source>
</evidence>
<reference evidence="1 2" key="1">
    <citation type="journal article" date="2011" name="Science">
        <title>The ecoresponsive genome of Daphnia pulex.</title>
        <authorList>
            <person name="Colbourne J.K."/>
            <person name="Pfrender M.E."/>
            <person name="Gilbert D."/>
            <person name="Thomas W.K."/>
            <person name="Tucker A."/>
            <person name="Oakley T.H."/>
            <person name="Tokishita S."/>
            <person name="Aerts A."/>
            <person name="Arnold G.J."/>
            <person name="Basu M.K."/>
            <person name="Bauer D.J."/>
            <person name="Caceres C.E."/>
            <person name="Carmel L."/>
            <person name="Casola C."/>
            <person name="Choi J.H."/>
            <person name="Detter J.C."/>
            <person name="Dong Q."/>
            <person name="Dusheyko S."/>
            <person name="Eads B.D."/>
            <person name="Frohlich T."/>
            <person name="Geiler-Samerotte K.A."/>
            <person name="Gerlach D."/>
            <person name="Hatcher P."/>
            <person name="Jogdeo S."/>
            <person name="Krijgsveld J."/>
            <person name="Kriventseva E.V."/>
            <person name="Kultz D."/>
            <person name="Laforsch C."/>
            <person name="Lindquist E."/>
            <person name="Lopez J."/>
            <person name="Manak J.R."/>
            <person name="Muller J."/>
            <person name="Pangilinan J."/>
            <person name="Patwardhan R.P."/>
            <person name="Pitluck S."/>
            <person name="Pritham E.J."/>
            <person name="Rechtsteiner A."/>
            <person name="Rho M."/>
            <person name="Rogozin I.B."/>
            <person name="Sakarya O."/>
            <person name="Salamov A."/>
            <person name="Schaack S."/>
            <person name="Shapiro H."/>
            <person name="Shiga Y."/>
            <person name="Skalitzky C."/>
            <person name="Smith Z."/>
            <person name="Souvorov A."/>
            <person name="Sung W."/>
            <person name="Tang Z."/>
            <person name="Tsuchiya D."/>
            <person name="Tu H."/>
            <person name="Vos H."/>
            <person name="Wang M."/>
            <person name="Wolf Y.I."/>
            <person name="Yamagata H."/>
            <person name="Yamada T."/>
            <person name="Ye Y."/>
            <person name="Shaw J.R."/>
            <person name="Andrews J."/>
            <person name="Crease T.J."/>
            <person name="Tang H."/>
            <person name="Lucas S.M."/>
            <person name="Robertson H.M."/>
            <person name="Bork P."/>
            <person name="Koonin E.V."/>
            <person name="Zdobnov E.M."/>
            <person name="Grigoriev I.V."/>
            <person name="Lynch M."/>
            <person name="Boore J.L."/>
        </authorList>
    </citation>
    <scope>NUCLEOTIDE SEQUENCE [LARGE SCALE GENOMIC DNA]</scope>
</reference>
<evidence type="ECO:0000313" key="1">
    <source>
        <dbReference type="EMBL" id="EFX70539.1"/>
    </source>
</evidence>
<dbReference type="AlphaFoldDB" id="E9HCG1"/>
<dbReference type="EMBL" id="GL732620">
    <property type="protein sequence ID" value="EFX70539.1"/>
    <property type="molecule type" value="Genomic_DNA"/>
</dbReference>
<organism evidence="1 2">
    <name type="scientific">Daphnia pulex</name>
    <name type="common">Water flea</name>
    <dbReference type="NCBI Taxonomy" id="6669"/>
    <lineage>
        <taxon>Eukaryota</taxon>
        <taxon>Metazoa</taxon>
        <taxon>Ecdysozoa</taxon>
        <taxon>Arthropoda</taxon>
        <taxon>Crustacea</taxon>
        <taxon>Branchiopoda</taxon>
        <taxon>Diplostraca</taxon>
        <taxon>Cladocera</taxon>
        <taxon>Anomopoda</taxon>
        <taxon>Daphniidae</taxon>
        <taxon>Daphnia</taxon>
    </lineage>
</organism>
<dbReference type="Proteomes" id="UP000000305">
    <property type="component" value="Unassembled WGS sequence"/>
</dbReference>
<sequence>MELKKINLPQMWMYQDMGEQLFSFFKTNNVERENVVKGITLNKNAFTYCINGESCTPKDLPNIVLTVTELEQGLKSEIASLQKSAKVKSKKVFEEYLSKLDEKCFNSDKMTFMFCDEYEEMTFLMMTVTL</sequence>
<gene>
    <name evidence="1" type="ORF">DAPPUDRAFT_328077</name>
</gene>
<name>E9HCG1_DAPPU</name>
<accession>E9HCG1</accession>
<dbReference type="HOGENOM" id="CLU_1940240_0_0_1"/>
<dbReference type="InParanoid" id="E9HCG1"/>
<keyword evidence="2" id="KW-1185">Reference proteome</keyword>
<proteinExistence type="predicted"/>
<dbReference type="KEGG" id="dpx:DAPPUDRAFT_328077"/>
<protein>
    <submittedName>
        <fullName evidence="1">Uncharacterized protein</fullName>
    </submittedName>
</protein>